<protein>
    <submittedName>
        <fullName evidence="1">Uncharacterized protein</fullName>
    </submittedName>
</protein>
<name>A0A514D1P7_9VIRU</name>
<accession>A0A514D1P7</accession>
<organism evidence="1">
    <name type="scientific">Leviviridae sp</name>
    <dbReference type="NCBI Taxonomy" id="2027243"/>
    <lineage>
        <taxon>Viruses</taxon>
        <taxon>Riboviria</taxon>
        <taxon>Orthornavirae</taxon>
        <taxon>Lenarviricota</taxon>
        <taxon>Leviviricetes</taxon>
        <taxon>Norzivirales</taxon>
        <taxon>Fiersviridae</taxon>
    </lineage>
</organism>
<dbReference type="EMBL" id="MN033451">
    <property type="protein sequence ID" value="QDH87540.1"/>
    <property type="molecule type" value="Genomic_RNA"/>
</dbReference>
<gene>
    <name evidence="1" type="ORF">H2Rhizo31703_000002</name>
</gene>
<evidence type="ECO:0000313" key="1">
    <source>
        <dbReference type="EMBL" id="QDH87540.1"/>
    </source>
</evidence>
<proteinExistence type="predicted"/>
<dbReference type="Gene3D" id="2.40.160.220">
    <property type="match status" value="1"/>
</dbReference>
<sequence>MFPDPQPVTYNTVAKSLPAVGRSADQSVYKLNDAGTVYELTLSRSNKARNRSVARLQRTLAVTDPIVPAQNITASATVTFTMDFPTAGLTLADVQSLGKAMVGFLTDANLLKLAGGET</sequence>
<reference evidence="1" key="1">
    <citation type="submission" date="2019-05" db="EMBL/GenBank/DDBJ databases">
        <title>Metatranscriptomic reconstruction reveals RNA viruses with the potential to shape carbon cycling in soil.</title>
        <authorList>
            <person name="Starr E.P."/>
            <person name="Nuccio E."/>
            <person name="Pett-Ridge J."/>
            <person name="Banfield J.F."/>
            <person name="Firestone M.K."/>
        </authorList>
    </citation>
    <scope>NUCLEOTIDE SEQUENCE</scope>
    <source>
        <strain evidence="1">H2_Rhizo_31_scaffold_703</strain>
    </source>
</reference>